<keyword evidence="3" id="KW-0723">Serine/threonine-protein kinase</keyword>
<dbReference type="SMART" id="SM00220">
    <property type="entry name" value="S_TKc"/>
    <property type="match status" value="1"/>
</dbReference>
<dbReference type="InterPro" id="IPR017441">
    <property type="entry name" value="Protein_kinase_ATP_BS"/>
</dbReference>
<keyword evidence="4" id="KW-0808">Transferase</keyword>
<dbReference type="PROSITE" id="PS50011">
    <property type="entry name" value="PROTEIN_KINASE_DOM"/>
    <property type="match status" value="1"/>
</dbReference>
<evidence type="ECO:0000256" key="3">
    <source>
        <dbReference type="ARBA" id="ARBA00022527"/>
    </source>
</evidence>
<dbReference type="InterPro" id="IPR051131">
    <property type="entry name" value="NEK_Ser/Thr_kinase_NIMA"/>
</dbReference>
<dbReference type="Pfam" id="PF00069">
    <property type="entry name" value="Pkinase"/>
    <property type="match status" value="1"/>
</dbReference>
<keyword evidence="14" id="KW-1185">Reference proteome</keyword>
<dbReference type="eggNOG" id="KOG0591">
    <property type="taxonomic scope" value="Eukaryota"/>
</dbReference>
<evidence type="ECO:0000256" key="9">
    <source>
        <dbReference type="ARBA" id="ARBA00048679"/>
    </source>
</evidence>
<comment type="catalytic activity">
    <reaction evidence="8">
        <text>L-threonyl-[protein] + ATP = O-phospho-L-threonyl-[protein] + ADP + H(+)</text>
        <dbReference type="Rhea" id="RHEA:46608"/>
        <dbReference type="Rhea" id="RHEA-COMP:11060"/>
        <dbReference type="Rhea" id="RHEA-COMP:11605"/>
        <dbReference type="ChEBI" id="CHEBI:15378"/>
        <dbReference type="ChEBI" id="CHEBI:30013"/>
        <dbReference type="ChEBI" id="CHEBI:30616"/>
        <dbReference type="ChEBI" id="CHEBI:61977"/>
        <dbReference type="ChEBI" id="CHEBI:456216"/>
        <dbReference type="EC" id="2.7.11.1"/>
    </reaction>
</comment>
<keyword evidence="6 13" id="KW-0418">Kinase</keyword>
<evidence type="ECO:0000256" key="4">
    <source>
        <dbReference type="ARBA" id="ARBA00022679"/>
    </source>
</evidence>
<dbReference type="GO" id="GO:0004674">
    <property type="term" value="F:protein serine/threonine kinase activity"/>
    <property type="evidence" value="ECO:0007669"/>
    <property type="project" value="UniProtKB-KW"/>
</dbReference>
<comment type="similarity">
    <text evidence="1">Belongs to the protein kinase superfamily. NEK Ser/Thr protein kinase family. NIMA subfamily.</text>
</comment>
<accession>Q233N6</accession>
<dbReference type="InParanoid" id="Q233N6"/>
<dbReference type="InterPro" id="IPR000719">
    <property type="entry name" value="Prot_kinase_dom"/>
</dbReference>
<dbReference type="InterPro" id="IPR008271">
    <property type="entry name" value="Ser/Thr_kinase_AS"/>
</dbReference>
<dbReference type="PROSITE" id="PS00107">
    <property type="entry name" value="PROTEIN_KINASE_ATP"/>
    <property type="match status" value="1"/>
</dbReference>
<protein>
    <recommendedName>
        <fullName evidence="2">non-specific serine/threonine protein kinase</fullName>
        <ecNumber evidence="2">2.7.11.1</ecNumber>
    </recommendedName>
</protein>
<gene>
    <name evidence="13" type="ORF">TTHERM_00809380</name>
</gene>
<evidence type="ECO:0000256" key="11">
    <source>
        <dbReference type="SAM" id="MobiDB-lite"/>
    </source>
</evidence>
<evidence type="ECO:0000256" key="1">
    <source>
        <dbReference type="ARBA" id="ARBA00010886"/>
    </source>
</evidence>
<proteinExistence type="inferred from homology"/>
<dbReference type="PROSITE" id="PS00108">
    <property type="entry name" value="PROTEIN_KINASE_ST"/>
    <property type="match status" value="1"/>
</dbReference>
<dbReference type="GeneID" id="7829680"/>
<dbReference type="EC" id="2.7.11.1" evidence="2"/>
<organism evidence="13 14">
    <name type="scientific">Tetrahymena thermophila (strain SB210)</name>
    <dbReference type="NCBI Taxonomy" id="312017"/>
    <lineage>
        <taxon>Eukaryota</taxon>
        <taxon>Sar</taxon>
        <taxon>Alveolata</taxon>
        <taxon>Ciliophora</taxon>
        <taxon>Intramacronucleata</taxon>
        <taxon>Oligohymenophorea</taxon>
        <taxon>Hymenostomatida</taxon>
        <taxon>Tetrahymenina</taxon>
        <taxon>Tetrahymenidae</taxon>
        <taxon>Tetrahymena</taxon>
    </lineage>
</organism>
<dbReference type="PANTHER" id="PTHR44899:SF3">
    <property type="entry name" value="SERINE_THREONINE-PROTEIN KINASE NEK1"/>
    <property type="match status" value="1"/>
</dbReference>
<dbReference type="Proteomes" id="UP000009168">
    <property type="component" value="Unassembled WGS sequence"/>
</dbReference>
<evidence type="ECO:0000256" key="10">
    <source>
        <dbReference type="PROSITE-ProRule" id="PRU10141"/>
    </source>
</evidence>
<evidence type="ECO:0000256" key="7">
    <source>
        <dbReference type="ARBA" id="ARBA00022840"/>
    </source>
</evidence>
<feature type="binding site" evidence="10">
    <location>
        <position position="62"/>
    </location>
    <ligand>
        <name>ATP</name>
        <dbReference type="ChEBI" id="CHEBI:30616"/>
    </ligand>
</feature>
<evidence type="ECO:0000256" key="8">
    <source>
        <dbReference type="ARBA" id="ARBA00047899"/>
    </source>
</evidence>
<evidence type="ECO:0000313" key="13">
    <source>
        <dbReference type="EMBL" id="EAR91793.2"/>
    </source>
</evidence>
<keyword evidence="5 10" id="KW-0547">Nucleotide-binding</keyword>
<evidence type="ECO:0000259" key="12">
    <source>
        <dbReference type="PROSITE" id="PS50011"/>
    </source>
</evidence>
<name>Q233N6_TETTS</name>
<dbReference type="EMBL" id="GG662769">
    <property type="protein sequence ID" value="EAR91793.2"/>
    <property type="molecule type" value="Genomic_DNA"/>
</dbReference>
<dbReference type="AlphaFoldDB" id="Q233N6"/>
<dbReference type="PANTHER" id="PTHR44899">
    <property type="entry name" value="CAMK FAMILY PROTEIN KINASE"/>
    <property type="match status" value="1"/>
</dbReference>
<evidence type="ECO:0000256" key="6">
    <source>
        <dbReference type="ARBA" id="ARBA00022777"/>
    </source>
</evidence>
<dbReference type="STRING" id="312017.Q233N6"/>
<dbReference type="SUPFAM" id="SSF56112">
    <property type="entry name" value="Protein kinase-like (PK-like)"/>
    <property type="match status" value="1"/>
</dbReference>
<evidence type="ECO:0000256" key="5">
    <source>
        <dbReference type="ARBA" id="ARBA00022741"/>
    </source>
</evidence>
<feature type="region of interest" description="Disordered" evidence="11">
    <location>
        <begin position="286"/>
        <end position="308"/>
    </location>
</feature>
<dbReference type="RefSeq" id="XP_001012038.2">
    <property type="nucleotide sequence ID" value="XM_001012038.2"/>
</dbReference>
<dbReference type="Gene3D" id="1.10.510.10">
    <property type="entry name" value="Transferase(Phosphotransferase) domain 1"/>
    <property type="match status" value="1"/>
</dbReference>
<evidence type="ECO:0000256" key="2">
    <source>
        <dbReference type="ARBA" id="ARBA00012513"/>
    </source>
</evidence>
<dbReference type="HOGENOM" id="CLU_283374_0_0_1"/>
<reference evidence="14" key="1">
    <citation type="journal article" date="2006" name="PLoS Biol.">
        <title>Macronuclear genome sequence of the ciliate Tetrahymena thermophila, a model eukaryote.</title>
        <authorList>
            <person name="Eisen J.A."/>
            <person name="Coyne R.S."/>
            <person name="Wu M."/>
            <person name="Wu D."/>
            <person name="Thiagarajan M."/>
            <person name="Wortman J.R."/>
            <person name="Badger J.H."/>
            <person name="Ren Q."/>
            <person name="Amedeo P."/>
            <person name="Jones K.M."/>
            <person name="Tallon L.J."/>
            <person name="Delcher A.L."/>
            <person name="Salzberg S.L."/>
            <person name="Silva J.C."/>
            <person name="Haas B.J."/>
            <person name="Majoros W.H."/>
            <person name="Farzad M."/>
            <person name="Carlton J.M."/>
            <person name="Smith R.K. Jr."/>
            <person name="Garg J."/>
            <person name="Pearlman R.E."/>
            <person name="Karrer K.M."/>
            <person name="Sun L."/>
            <person name="Manning G."/>
            <person name="Elde N.C."/>
            <person name="Turkewitz A.P."/>
            <person name="Asai D.J."/>
            <person name="Wilkes D.E."/>
            <person name="Wang Y."/>
            <person name="Cai H."/>
            <person name="Collins K."/>
            <person name="Stewart B.A."/>
            <person name="Lee S.R."/>
            <person name="Wilamowska K."/>
            <person name="Weinberg Z."/>
            <person name="Ruzzo W.L."/>
            <person name="Wloga D."/>
            <person name="Gaertig J."/>
            <person name="Frankel J."/>
            <person name="Tsao C.-C."/>
            <person name="Gorovsky M.A."/>
            <person name="Keeling P.J."/>
            <person name="Waller R.F."/>
            <person name="Patron N.J."/>
            <person name="Cherry J.M."/>
            <person name="Stover N.A."/>
            <person name="Krieger C.J."/>
            <person name="del Toro C."/>
            <person name="Ryder H.F."/>
            <person name="Williamson S.C."/>
            <person name="Barbeau R.A."/>
            <person name="Hamilton E.P."/>
            <person name="Orias E."/>
        </authorList>
    </citation>
    <scope>NUCLEOTIDE SEQUENCE [LARGE SCALE GENOMIC DNA]</scope>
    <source>
        <strain evidence="14">SB210</strain>
    </source>
</reference>
<feature type="domain" description="Protein kinase" evidence="12">
    <location>
        <begin position="33"/>
        <end position="289"/>
    </location>
</feature>
<dbReference type="OrthoDB" id="248923at2759"/>
<dbReference type="Gene3D" id="3.30.200.20">
    <property type="entry name" value="Phosphorylase Kinase, domain 1"/>
    <property type="match status" value="1"/>
</dbReference>
<dbReference type="InterPro" id="IPR011009">
    <property type="entry name" value="Kinase-like_dom_sf"/>
</dbReference>
<dbReference type="FunFam" id="3.30.200.20:FF:000097">
    <property type="entry name" value="Probable serine/threonine-protein kinase nek1"/>
    <property type="match status" value="1"/>
</dbReference>
<dbReference type="GO" id="GO:0005524">
    <property type="term" value="F:ATP binding"/>
    <property type="evidence" value="ECO:0007669"/>
    <property type="project" value="UniProtKB-UniRule"/>
</dbReference>
<sequence>MNKDYYQNNNYYKYGHQNNNFNTTMSQTTLKDFEVISKLGEGSFSQVFQVKRKSDGMIYAMKKVKMGLLKEKEKENALNEVRILASLNDEFIVGYKEAFIDEQSQILCVVMEYAAGGDLQGKITANIKSKTMFPESEVWKALIHMSKGLQILHQMQILHRDLKCANVFLSLEGVYKLGDLNVSKVAKKGLVYTQTGTPYYASPEVWRDEPYDVKSDIWSLGCVLYEMCALKPPFRANDMEGLYKKVQKGDFERIPKKYSEDLQRMLTMLLKVNPKDRPSCEQILSNPIVQRNGGEDAQQRPPSNKKLVKKSSKAELLQTIQLPKNLGLLKGKLPKANYKKAESIDDIELDYENEEKEQLQQQLKKTNRIVSAGVRRTENYVNNLGNRNNLPAPLVKQPSSNEVKHPLLAKDITPLQQKQQQQYEVPSNYNPSNLSNNASNVNQNGQPTGIKPRVLGRPISGVVQTKNNIPPLSPIQGLAKVKPTLSRPTSGASINQINGVNYNKDYNSNKVNAVNEPIKPTNQYYSNQPQQIVNRNQINNEPVITNNNPYRNVADRYEIPSSNNNYNNINNNRYSALNNNGAYSKNLTPQQYLMKQQNNYNELYSKYQNTPSSANAKYEDLNTKLAMKEKALLGGGGGVSQSHNVNAIADKYSNNNNQYNIQRIYSEQNVMNYAKPQRIQSSKPYVNNNNNYNYDIYQKESNIQQQYKSPQYGQYNNNNNNNNYNVASNNNNNIVNNSKAYDPSNYMYGRRQQSANIIAQARNQVYGNQQAYQMPIQPVNNIQPVNRQAPVSRPVWWG</sequence>
<comment type="catalytic activity">
    <reaction evidence="9">
        <text>L-seryl-[protein] + ATP = O-phospho-L-seryl-[protein] + ADP + H(+)</text>
        <dbReference type="Rhea" id="RHEA:17989"/>
        <dbReference type="Rhea" id="RHEA-COMP:9863"/>
        <dbReference type="Rhea" id="RHEA-COMP:11604"/>
        <dbReference type="ChEBI" id="CHEBI:15378"/>
        <dbReference type="ChEBI" id="CHEBI:29999"/>
        <dbReference type="ChEBI" id="CHEBI:30616"/>
        <dbReference type="ChEBI" id="CHEBI:83421"/>
        <dbReference type="ChEBI" id="CHEBI:456216"/>
        <dbReference type="EC" id="2.7.11.1"/>
    </reaction>
</comment>
<evidence type="ECO:0000313" key="14">
    <source>
        <dbReference type="Proteomes" id="UP000009168"/>
    </source>
</evidence>
<dbReference type="KEGG" id="tet:TTHERM_00809380"/>
<keyword evidence="7 10" id="KW-0067">ATP-binding</keyword>